<keyword evidence="3" id="KW-1185">Reference proteome</keyword>
<sequence length="49" mass="5887">MDNVKYCSWCRTPIDKGNGYISTNNGEDFCSYDCFYDYAWDYFEAEEKE</sequence>
<dbReference type="EMBL" id="CP031026">
    <property type="protein sequence ID" value="AZA17318.1"/>
    <property type="molecule type" value="Genomic_DNA"/>
</dbReference>
<dbReference type="Proteomes" id="UP000274035">
    <property type="component" value="Segment"/>
</dbReference>
<evidence type="ECO:0000313" key="2">
    <source>
        <dbReference type="EMBL" id="AZA17318.1"/>
    </source>
</evidence>
<dbReference type="Pfam" id="PF06467">
    <property type="entry name" value="zf-FCS"/>
    <property type="match status" value="1"/>
</dbReference>
<dbReference type="InterPro" id="IPR010507">
    <property type="entry name" value="Znf_MYM"/>
</dbReference>
<reference evidence="2 3" key="1">
    <citation type="submission" date="2018-09" db="EMBL/GenBank/DDBJ databases">
        <authorList>
            <person name="Somerville V."/>
        </authorList>
    </citation>
    <scope>NUCLEOTIDE SEQUENCE [LARGE SCALE GENOMIC DNA]</scope>
</reference>
<evidence type="ECO:0000313" key="3">
    <source>
        <dbReference type="Proteomes" id="UP000274035"/>
    </source>
</evidence>
<dbReference type="GO" id="GO:0008270">
    <property type="term" value="F:zinc ion binding"/>
    <property type="evidence" value="ECO:0007669"/>
    <property type="project" value="InterPro"/>
</dbReference>
<name>A0A3G6JKB0_9CAUD</name>
<gene>
    <name evidence="2" type="ORF">DQL93_0695</name>
</gene>
<accession>A0A3G6JKB0</accession>
<organism evidence="2 3">
    <name type="scientific">Lactobacillus phage ViSo-2018a</name>
    <dbReference type="NCBI Taxonomy" id="2267607"/>
    <lineage>
        <taxon>Viruses</taxon>
        <taxon>Duplodnaviria</taxon>
        <taxon>Heunggongvirae</taxon>
        <taxon>Uroviricota</taxon>
        <taxon>Caudoviricetes</taxon>
        <taxon>Tybeckvirinae</taxon>
        <taxon>Lidleunavirus</taxon>
        <taxon>Lidleunavirus ViSo2018a</taxon>
    </lineage>
</organism>
<evidence type="ECO:0000259" key="1">
    <source>
        <dbReference type="Pfam" id="PF06467"/>
    </source>
</evidence>
<feature type="domain" description="MYM-type" evidence="1">
    <location>
        <begin position="3"/>
        <end position="38"/>
    </location>
</feature>
<proteinExistence type="predicted"/>
<protein>
    <recommendedName>
        <fullName evidence="1">MYM-type domain-containing protein</fullName>
    </recommendedName>
</protein>